<keyword evidence="1" id="KW-1133">Transmembrane helix</keyword>
<keyword evidence="1" id="KW-0812">Transmembrane</keyword>
<keyword evidence="1" id="KW-0472">Membrane</keyword>
<reference evidence="2" key="1">
    <citation type="submission" date="2019-06" db="EMBL/GenBank/DDBJ databases">
        <authorList>
            <consortium name="GenomeTrakr network: Whole genome sequencing for foodborne pathogen traceback"/>
        </authorList>
    </citation>
    <scope>NUCLEOTIDE SEQUENCE</scope>
    <source>
        <strain evidence="2">FSIS31901700</strain>
    </source>
</reference>
<accession>A0A5T7CU68</accession>
<dbReference type="Gene3D" id="2.40.50.100">
    <property type="match status" value="1"/>
</dbReference>
<comment type="caution">
    <text evidence="2">The sequence shown here is derived from an EMBL/GenBank/DDBJ whole genome shotgun (WGS) entry which is preliminary data.</text>
</comment>
<dbReference type="InterPro" id="IPR011053">
    <property type="entry name" value="Single_hybrid_motif"/>
</dbReference>
<protein>
    <recommendedName>
        <fullName evidence="3">Biotin/lipoyl-binding protein</fullName>
    </recommendedName>
</protein>
<name>A0A5T7CU68_SALET</name>
<organism evidence="2">
    <name type="scientific">Salmonella enterica subsp. enterica serovar Kentucky</name>
    <dbReference type="NCBI Taxonomy" id="192955"/>
    <lineage>
        <taxon>Bacteria</taxon>
        <taxon>Pseudomonadati</taxon>
        <taxon>Pseudomonadota</taxon>
        <taxon>Gammaproteobacteria</taxon>
        <taxon>Enterobacterales</taxon>
        <taxon>Enterobacteriaceae</taxon>
        <taxon>Salmonella</taxon>
    </lineage>
</organism>
<feature type="non-terminal residue" evidence="2">
    <location>
        <position position="87"/>
    </location>
</feature>
<evidence type="ECO:0000256" key="1">
    <source>
        <dbReference type="SAM" id="Phobius"/>
    </source>
</evidence>
<feature type="transmembrane region" description="Helical" evidence="1">
    <location>
        <begin position="12"/>
        <end position="34"/>
    </location>
</feature>
<dbReference type="AlphaFoldDB" id="A0A5T7CU68"/>
<evidence type="ECO:0000313" key="2">
    <source>
        <dbReference type="EMBL" id="EBM8423558.1"/>
    </source>
</evidence>
<dbReference type="EMBL" id="AAGDWY010000085">
    <property type="protein sequence ID" value="EBM8423558.1"/>
    <property type="molecule type" value="Genomic_DNA"/>
</dbReference>
<evidence type="ECO:0008006" key="3">
    <source>
        <dbReference type="Google" id="ProtNLM"/>
    </source>
</evidence>
<gene>
    <name evidence="2" type="ORF">E4J19_24585</name>
</gene>
<dbReference type="SUPFAM" id="SSF51230">
    <property type="entry name" value="Single hybrid motif"/>
    <property type="match status" value="1"/>
</dbReference>
<sequence length="87" mass="9982">MLKCKRYLMRNIYALKKMFITILFVIGVFAYLFFSEIDIVSPGEGIVTGENDKIEIKSPNSGFINDFNIREGDQVSKGMILFTYTNL</sequence>
<proteinExistence type="predicted"/>